<dbReference type="Proteomes" id="UP000007502">
    <property type="component" value="Segment"/>
</dbReference>
<dbReference type="EMBL" id="HQ641347">
    <property type="protein sequence ID" value="ADX87966.1"/>
    <property type="molecule type" value="Genomic_DNA"/>
</dbReference>
<name>F1D1H2_9CAUD</name>
<evidence type="ECO:0000313" key="1">
    <source>
        <dbReference type="EMBL" id="ADX87966.1"/>
    </source>
</evidence>
<gene>
    <name evidence="1" type="primary">ORF149</name>
</gene>
<dbReference type="RefSeq" id="YP_004251091.1">
    <property type="nucleotide sequence ID" value="NC_015157.1"/>
</dbReference>
<protein>
    <submittedName>
        <fullName evidence="1">Uncharacterized protein ORF149</fullName>
    </submittedName>
</protein>
<dbReference type="KEGG" id="vg:10228629"/>
<accession>F1D1H2</accession>
<keyword evidence="2" id="KW-1185">Reference proteome</keyword>
<sequence>MSKFVIEEVIKNSIDRDTEGNPIDKILFTVVSWQGRNFLYVGKFNEQDWLGDSKIAECVSGDYRKRYGDIKGWLKSILKRTDNRLEKIMEQRQALQDECDELYELKYKLWEVL</sequence>
<dbReference type="GeneID" id="10228629"/>
<organism evidence="1 2">
    <name type="scientific">Vibrio phage ICP1</name>
    <dbReference type="NCBI Taxonomy" id="979525"/>
    <lineage>
        <taxon>Viruses</taxon>
        <taxon>Duplodnaviria</taxon>
        <taxon>Heunggongvirae</taxon>
        <taxon>Uroviricota</taxon>
        <taxon>Caudoviricetes</taxon>
        <taxon>Mohonavirus</taxon>
        <taxon>Mohonavirus ICP1</taxon>
    </lineage>
</organism>
<proteinExistence type="predicted"/>
<evidence type="ECO:0000313" key="2">
    <source>
        <dbReference type="Proteomes" id="UP000007502"/>
    </source>
</evidence>
<reference evidence="1 2" key="1">
    <citation type="journal article" date="2011" name="MBio">
        <title>Evidence of a dominant lineage of Vibrio cholerae-specific lytic bacteriophages shed by cholera patients over a 10-year period in Dhaka, Bangladesh.</title>
        <authorList>
            <person name="Seed K.D."/>
            <person name="Bodi K.L."/>
            <person name="Kropinski A.M."/>
            <person name="Ackermann H.W."/>
            <person name="Calderwood S.B."/>
            <person name="Qadri F."/>
            <person name="Camilli A."/>
        </authorList>
    </citation>
    <scope>NUCLEOTIDE SEQUENCE [LARGE SCALE GENOMIC DNA]</scope>
</reference>